<feature type="region of interest" description="Disordered" evidence="1">
    <location>
        <begin position="34"/>
        <end position="57"/>
    </location>
</feature>
<proteinExistence type="predicted"/>
<evidence type="ECO:0000313" key="3">
    <source>
        <dbReference type="EMBL" id="CAE7156581.1"/>
    </source>
</evidence>
<dbReference type="InterPro" id="IPR036020">
    <property type="entry name" value="WW_dom_sf"/>
</dbReference>
<evidence type="ECO:0000259" key="2">
    <source>
        <dbReference type="PROSITE" id="PS50020"/>
    </source>
</evidence>
<dbReference type="PROSITE" id="PS50020">
    <property type="entry name" value="WW_DOMAIN_2"/>
    <property type="match status" value="1"/>
</dbReference>
<dbReference type="Pfam" id="PF00397">
    <property type="entry name" value="WW"/>
    <property type="match status" value="1"/>
</dbReference>
<gene>
    <name evidence="3" type="ORF">SPIL2461_LOCUS349</name>
</gene>
<feature type="domain" description="WW" evidence="2">
    <location>
        <begin position="72"/>
        <end position="99"/>
    </location>
</feature>
<keyword evidence="4" id="KW-1185">Reference proteome</keyword>
<sequence length="194" mass="20001">MVVFDCSPASCDLDGSFSRENPCGLPAKPAAAAATKAPAPTADDWHEVQDPSGKSYWWNKRTNETTAVGAAKPGPDPWQEVKDPSGQTYWWNKETNQTTAIGAPKPSAVAPQPEAGVPAAGGLGGGLRGALMDGLAWGVGTSVASRMMDGILGPRQMEVVHRNEDGGAAAGGEATSLALSALLELNLGQEHVVL</sequence>
<name>A0A812IQ77_SYMPI</name>
<comment type="caution">
    <text evidence="3">The sequence shown here is derived from an EMBL/GenBank/DDBJ whole genome shotgun (WGS) entry which is preliminary data.</text>
</comment>
<dbReference type="Proteomes" id="UP000649617">
    <property type="component" value="Unassembled WGS sequence"/>
</dbReference>
<dbReference type="EMBL" id="CAJNIZ010000237">
    <property type="protein sequence ID" value="CAE7156581.1"/>
    <property type="molecule type" value="Genomic_DNA"/>
</dbReference>
<dbReference type="SUPFAM" id="SSF51045">
    <property type="entry name" value="WW domain"/>
    <property type="match status" value="1"/>
</dbReference>
<dbReference type="SMART" id="SM00456">
    <property type="entry name" value="WW"/>
    <property type="match status" value="2"/>
</dbReference>
<evidence type="ECO:0000256" key="1">
    <source>
        <dbReference type="SAM" id="MobiDB-lite"/>
    </source>
</evidence>
<accession>A0A812IQ77</accession>
<organism evidence="3 4">
    <name type="scientific">Symbiodinium pilosum</name>
    <name type="common">Dinoflagellate</name>
    <dbReference type="NCBI Taxonomy" id="2952"/>
    <lineage>
        <taxon>Eukaryota</taxon>
        <taxon>Sar</taxon>
        <taxon>Alveolata</taxon>
        <taxon>Dinophyceae</taxon>
        <taxon>Suessiales</taxon>
        <taxon>Symbiodiniaceae</taxon>
        <taxon>Symbiodinium</taxon>
    </lineage>
</organism>
<dbReference type="AlphaFoldDB" id="A0A812IQ77"/>
<protein>
    <recommendedName>
        <fullName evidence="2">WW domain-containing protein</fullName>
    </recommendedName>
</protein>
<dbReference type="InterPro" id="IPR001202">
    <property type="entry name" value="WW_dom"/>
</dbReference>
<reference evidence="3" key="1">
    <citation type="submission" date="2021-02" db="EMBL/GenBank/DDBJ databases">
        <authorList>
            <person name="Dougan E. K."/>
            <person name="Rhodes N."/>
            <person name="Thang M."/>
            <person name="Chan C."/>
        </authorList>
    </citation>
    <scope>NUCLEOTIDE SEQUENCE</scope>
</reference>
<dbReference type="CDD" id="cd00201">
    <property type="entry name" value="WW"/>
    <property type="match status" value="2"/>
</dbReference>
<dbReference type="Gene3D" id="2.20.70.10">
    <property type="match status" value="2"/>
</dbReference>
<dbReference type="OrthoDB" id="195748at2759"/>
<evidence type="ECO:0000313" key="4">
    <source>
        <dbReference type="Proteomes" id="UP000649617"/>
    </source>
</evidence>